<name>A0A1Q6A0U7_9SPHI</name>
<dbReference type="InterPro" id="IPR020846">
    <property type="entry name" value="MFS_dom"/>
</dbReference>
<dbReference type="PANTHER" id="PTHR11662">
    <property type="entry name" value="SOLUTE CARRIER FAMILY 17"/>
    <property type="match status" value="1"/>
</dbReference>
<feature type="transmembrane region" description="Helical" evidence="5">
    <location>
        <begin position="320"/>
        <end position="338"/>
    </location>
</feature>
<dbReference type="Gene3D" id="1.20.1250.20">
    <property type="entry name" value="MFS general substrate transporter like domains"/>
    <property type="match status" value="2"/>
</dbReference>
<dbReference type="SUPFAM" id="SSF103473">
    <property type="entry name" value="MFS general substrate transporter"/>
    <property type="match status" value="1"/>
</dbReference>
<dbReference type="PANTHER" id="PTHR11662:SF285">
    <property type="entry name" value="HEXURONATE TRANSPORTER"/>
    <property type="match status" value="1"/>
</dbReference>
<dbReference type="InterPro" id="IPR036259">
    <property type="entry name" value="MFS_trans_sf"/>
</dbReference>
<dbReference type="GO" id="GO:0016020">
    <property type="term" value="C:membrane"/>
    <property type="evidence" value="ECO:0007669"/>
    <property type="project" value="UniProtKB-SubCell"/>
</dbReference>
<keyword evidence="2 5" id="KW-0812">Transmembrane</keyword>
<protein>
    <recommendedName>
        <fullName evidence="6">Major facilitator superfamily (MFS) profile domain-containing protein</fullName>
    </recommendedName>
</protein>
<dbReference type="InterPro" id="IPR011701">
    <property type="entry name" value="MFS"/>
</dbReference>
<keyword evidence="8" id="KW-1185">Reference proteome</keyword>
<feature type="transmembrane region" description="Helical" evidence="5">
    <location>
        <begin position="383"/>
        <end position="405"/>
    </location>
</feature>
<dbReference type="GO" id="GO:0015134">
    <property type="term" value="F:hexuronate transmembrane transporter activity"/>
    <property type="evidence" value="ECO:0007669"/>
    <property type="project" value="TreeGrafter"/>
</dbReference>
<gene>
    <name evidence="7" type="ORF">RG47T_3096</name>
</gene>
<evidence type="ECO:0000313" key="8">
    <source>
        <dbReference type="Proteomes" id="UP000186720"/>
    </source>
</evidence>
<dbReference type="Proteomes" id="UP000186720">
    <property type="component" value="Unassembled WGS sequence"/>
</dbReference>
<dbReference type="InterPro" id="IPR050382">
    <property type="entry name" value="MFS_Na/Anion_cotransporter"/>
</dbReference>
<keyword evidence="4 5" id="KW-0472">Membrane</keyword>
<feature type="domain" description="Major facilitator superfamily (MFS) profile" evidence="6">
    <location>
        <begin position="13"/>
        <end position="446"/>
    </location>
</feature>
<evidence type="ECO:0000256" key="3">
    <source>
        <dbReference type="ARBA" id="ARBA00022989"/>
    </source>
</evidence>
<organism evidence="7 8">
    <name type="scientific">Mucilaginibacter polytrichastri</name>
    <dbReference type="NCBI Taxonomy" id="1302689"/>
    <lineage>
        <taxon>Bacteria</taxon>
        <taxon>Pseudomonadati</taxon>
        <taxon>Bacteroidota</taxon>
        <taxon>Sphingobacteriia</taxon>
        <taxon>Sphingobacteriales</taxon>
        <taxon>Sphingobacteriaceae</taxon>
        <taxon>Mucilaginibacter</taxon>
    </lineage>
</organism>
<dbReference type="CDD" id="cd17319">
    <property type="entry name" value="MFS_ExuT_GudP_like"/>
    <property type="match status" value="1"/>
</dbReference>
<comment type="caution">
    <text evidence="7">The sequence shown here is derived from an EMBL/GenBank/DDBJ whole genome shotgun (WGS) entry which is preliminary data.</text>
</comment>
<dbReference type="RefSeq" id="WP_074490216.1">
    <property type="nucleotide sequence ID" value="NZ_FPAM01000006.1"/>
</dbReference>
<feature type="transmembrane region" description="Helical" evidence="5">
    <location>
        <begin position="350"/>
        <end position="371"/>
    </location>
</feature>
<sequence length="450" mass="49894">MGKSNVGKYRWVIASLLLFSTTINYMDRQVISYLKEFFCSPVASGGFGWSNMQYANVTSFFTAFYAGITIVAGLVIDRIGTKLGLAFSLIIWSVFGMMNAFAGSSVVLHVVIRSLFGLGEAGNFPASIKTVAEWFPKKERALATGIFNSGSNIGAMIASLFVPWCLGYFGTEHGWKYAYLITGASGFVWLIFWFLLYNPPSKSKHLTPEEYDHIHSDDLVMHVAASEDVAVREKVSWWKLFRYKQTWAFFTGKFLTDGIWWFLLFWLPDYLKKQFGMTGHEVMLPTFIVYGTAIFGSVFGGSIPMFFINKGMEVYKARMTAMLMIAIVPISLLSTQYFANKATFGDSAVIFAVAVICLGAAAHQAWSANLFTTVSDMFPKKAVGSVTGIGGMAGGIGGVLIQQLAGRLTDFYKATPHIAYGVMFMVCAFAYVIAWSIMKLLVPRFKQIDL</sequence>
<evidence type="ECO:0000256" key="2">
    <source>
        <dbReference type="ARBA" id="ARBA00022692"/>
    </source>
</evidence>
<evidence type="ECO:0000313" key="7">
    <source>
        <dbReference type="EMBL" id="OKS87635.1"/>
    </source>
</evidence>
<dbReference type="Pfam" id="PF07690">
    <property type="entry name" value="MFS_1"/>
    <property type="match status" value="1"/>
</dbReference>
<dbReference type="PROSITE" id="PS50850">
    <property type="entry name" value="MFS"/>
    <property type="match status" value="1"/>
</dbReference>
<evidence type="ECO:0000256" key="5">
    <source>
        <dbReference type="SAM" id="Phobius"/>
    </source>
</evidence>
<evidence type="ECO:0000259" key="6">
    <source>
        <dbReference type="PROSITE" id="PS50850"/>
    </source>
</evidence>
<dbReference type="OrthoDB" id="9781156at2"/>
<reference evidence="7 8" key="1">
    <citation type="submission" date="2016-11" db="EMBL/GenBank/DDBJ databases">
        <title>Whole Genome Sequencing of Mucilaginibacter polytrichastri RG4-7(T) isolated from the moss sample.</title>
        <authorList>
            <person name="Li Y."/>
        </authorList>
    </citation>
    <scope>NUCLEOTIDE SEQUENCE [LARGE SCALE GENOMIC DNA]</scope>
    <source>
        <strain evidence="7 8">RG4-7</strain>
    </source>
</reference>
<feature type="transmembrane region" description="Helical" evidence="5">
    <location>
        <begin position="247"/>
        <end position="267"/>
    </location>
</feature>
<dbReference type="AlphaFoldDB" id="A0A1Q6A0U7"/>
<feature type="transmembrane region" description="Helical" evidence="5">
    <location>
        <begin position="177"/>
        <end position="196"/>
    </location>
</feature>
<proteinExistence type="predicted"/>
<comment type="subcellular location">
    <subcellularLocation>
        <location evidence="1">Membrane</location>
        <topology evidence="1">Multi-pass membrane protein</topology>
    </subcellularLocation>
</comment>
<dbReference type="EMBL" id="MPPL01000001">
    <property type="protein sequence ID" value="OKS87635.1"/>
    <property type="molecule type" value="Genomic_DNA"/>
</dbReference>
<evidence type="ECO:0000256" key="4">
    <source>
        <dbReference type="ARBA" id="ARBA00023136"/>
    </source>
</evidence>
<feature type="transmembrane region" description="Helical" evidence="5">
    <location>
        <begin position="54"/>
        <end position="76"/>
    </location>
</feature>
<feature type="transmembrane region" description="Helical" evidence="5">
    <location>
        <begin position="153"/>
        <end position="171"/>
    </location>
</feature>
<feature type="transmembrane region" description="Helical" evidence="5">
    <location>
        <begin position="287"/>
        <end position="308"/>
    </location>
</feature>
<feature type="transmembrane region" description="Helical" evidence="5">
    <location>
        <begin position="83"/>
        <end position="104"/>
    </location>
</feature>
<feature type="transmembrane region" description="Helical" evidence="5">
    <location>
        <begin position="417"/>
        <end position="438"/>
    </location>
</feature>
<accession>A0A1Q6A0U7</accession>
<evidence type="ECO:0000256" key="1">
    <source>
        <dbReference type="ARBA" id="ARBA00004141"/>
    </source>
</evidence>
<keyword evidence="3 5" id="KW-1133">Transmembrane helix</keyword>
<dbReference type="STRING" id="1302689.RG47T_3096"/>